<evidence type="ECO:0000256" key="4">
    <source>
        <dbReference type="ARBA" id="ARBA00022989"/>
    </source>
</evidence>
<proteinExistence type="inferred from homology"/>
<sequence>MVAIFLSELGDKTFFLAMILAIRKGRLLAMLASVSALWLMTAISVIIGAMLRTFPRYLGDQYLVQVAAGLLMIAFGIQCFRERLPGEGGDDDEESEKDEAASDIESAISRAKRQTFMSDLVRFSVLIFLAEWGDRSMLATVTVAATRSWLGTFIGGCLGHLCACFLAVFTGSLLEK</sequence>
<evidence type="ECO:0000256" key="5">
    <source>
        <dbReference type="ARBA" id="ARBA00023136"/>
    </source>
</evidence>
<gene>
    <name evidence="7" type="ORF">PCOR1329_LOCUS8646</name>
</gene>
<reference evidence="7" key="1">
    <citation type="submission" date="2023-10" db="EMBL/GenBank/DDBJ databases">
        <authorList>
            <person name="Chen Y."/>
            <person name="Shah S."/>
            <person name="Dougan E. K."/>
            <person name="Thang M."/>
            <person name="Chan C."/>
        </authorList>
    </citation>
    <scope>NUCLEOTIDE SEQUENCE [LARGE SCALE GENOMIC DNA]</scope>
</reference>
<evidence type="ECO:0000256" key="1">
    <source>
        <dbReference type="ARBA" id="ARBA00004141"/>
    </source>
</evidence>
<dbReference type="Proteomes" id="UP001189429">
    <property type="component" value="Unassembled WGS sequence"/>
</dbReference>
<keyword evidence="5 6" id="KW-0472">Membrane</keyword>
<dbReference type="Pfam" id="PF01169">
    <property type="entry name" value="GDT1"/>
    <property type="match status" value="2"/>
</dbReference>
<comment type="similarity">
    <text evidence="2 6">Belongs to the GDT1 family.</text>
</comment>
<evidence type="ECO:0000313" key="8">
    <source>
        <dbReference type="Proteomes" id="UP001189429"/>
    </source>
</evidence>
<feature type="non-terminal residue" evidence="7">
    <location>
        <position position="176"/>
    </location>
</feature>
<feature type="transmembrane region" description="Helical" evidence="6">
    <location>
        <begin position="27"/>
        <end position="50"/>
    </location>
</feature>
<evidence type="ECO:0000313" key="7">
    <source>
        <dbReference type="EMBL" id="CAK0800506.1"/>
    </source>
</evidence>
<comment type="subcellular location">
    <subcellularLocation>
        <location evidence="1 6">Membrane</location>
        <topology evidence="1 6">Multi-pass membrane protein</topology>
    </subcellularLocation>
</comment>
<evidence type="ECO:0000256" key="2">
    <source>
        <dbReference type="ARBA" id="ARBA00009190"/>
    </source>
</evidence>
<comment type="caution">
    <text evidence="7">The sequence shown here is derived from an EMBL/GenBank/DDBJ whole genome shotgun (WGS) entry which is preliminary data.</text>
</comment>
<organism evidence="7 8">
    <name type="scientific">Prorocentrum cordatum</name>
    <dbReference type="NCBI Taxonomy" id="2364126"/>
    <lineage>
        <taxon>Eukaryota</taxon>
        <taxon>Sar</taxon>
        <taxon>Alveolata</taxon>
        <taxon>Dinophyceae</taxon>
        <taxon>Prorocentrales</taxon>
        <taxon>Prorocentraceae</taxon>
        <taxon>Prorocentrum</taxon>
    </lineage>
</organism>
<evidence type="ECO:0000256" key="3">
    <source>
        <dbReference type="ARBA" id="ARBA00022692"/>
    </source>
</evidence>
<evidence type="ECO:0000256" key="6">
    <source>
        <dbReference type="RuleBase" id="RU365102"/>
    </source>
</evidence>
<keyword evidence="8" id="KW-1185">Reference proteome</keyword>
<dbReference type="InterPro" id="IPR001727">
    <property type="entry name" value="GDT1-like"/>
</dbReference>
<keyword evidence="4 6" id="KW-1133">Transmembrane helix</keyword>
<feature type="transmembrane region" description="Helical" evidence="6">
    <location>
        <begin position="153"/>
        <end position="174"/>
    </location>
</feature>
<name>A0ABN9QB98_9DINO</name>
<accession>A0ABN9QB98</accession>
<keyword evidence="3 6" id="KW-0812">Transmembrane</keyword>
<comment type="caution">
    <text evidence="6">Lacks conserved residue(s) required for the propagation of feature annotation.</text>
</comment>
<dbReference type="PANTHER" id="PTHR12608:SF1">
    <property type="entry name" value="TRANSMEMBRANE PROTEIN 165"/>
    <property type="match status" value="1"/>
</dbReference>
<dbReference type="EMBL" id="CAUYUJ010002377">
    <property type="protein sequence ID" value="CAK0800506.1"/>
    <property type="molecule type" value="Genomic_DNA"/>
</dbReference>
<dbReference type="PROSITE" id="PS01214">
    <property type="entry name" value="UPF0016"/>
    <property type="match status" value="1"/>
</dbReference>
<protein>
    <recommendedName>
        <fullName evidence="6">GDT1 family protein</fullName>
    </recommendedName>
</protein>
<dbReference type="InterPro" id="IPR049555">
    <property type="entry name" value="GDT1-like_CS"/>
</dbReference>
<dbReference type="PANTHER" id="PTHR12608">
    <property type="entry name" value="TRANSMEMBRANE PROTEIN HTP-1 RELATED"/>
    <property type="match status" value="1"/>
</dbReference>